<evidence type="ECO:0000256" key="3">
    <source>
        <dbReference type="ARBA" id="ARBA00012483"/>
    </source>
</evidence>
<dbReference type="EMBL" id="BAAAET010000001">
    <property type="protein sequence ID" value="GAA0681152.1"/>
    <property type="molecule type" value="Genomic_DNA"/>
</dbReference>
<feature type="domain" description="EF-hand" evidence="13">
    <location>
        <begin position="208"/>
        <end position="243"/>
    </location>
</feature>
<accession>A0ABN1I2C4</accession>
<dbReference type="RefSeq" id="WP_343800941.1">
    <property type="nucleotide sequence ID" value="NZ_BAAAET010000001.1"/>
</dbReference>
<dbReference type="InterPro" id="IPR018247">
    <property type="entry name" value="EF_Hand_1_Ca_BS"/>
</dbReference>
<proteinExistence type="predicted"/>
<organism evidence="14 15">
    <name type="scientific">Marinobacterium maritimum</name>
    <dbReference type="NCBI Taxonomy" id="500162"/>
    <lineage>
        <taxon>Bacteria</taxon>
        <taxon>Pseudomonadati</taxon>
        <taxon>Pseudomonadota</taxon>
        <taxon>Gammaproteobacteria</taxon>
        <taxon>Oceanospirillales</taxon>
        <taxon>Oceanospirillaceae</taxon>
        <taxon>Marinobacterium</taxon>
    </lineage>
</organism>
<reference evidence="14 15" key="1">
    <citation type="journal article" date="2019" name="Int. J. Syst. Evol. Microbiol.">
        <title>The Global Catalogue of Microorganisms (GCM) 10K type strain sequencing project: providing services to taxonomists for standard genome sequencing and annotation.</title>
        <authorList>
            <consortium name="The Broad Institute Genomics Platform"/>
            <consortium name="The Broad Institute Genome Sequencing Center for Infectious Disease"/>
            <person name="Wu L."/>
            <person name="Ma J."/>
        </authorList>
    </citation>
    <scope>NUCLEOTIDE SEQUENCE [LARGE SCALE GENOMIC DNA]</scope>
    <source>
        <strain evidence="14 15">JCM 15134</strain>
    </source>
</reference>
<dbReference type="PROSITE" id="PS50222">
    <property type="entry name" value="EF_HAND_2"/>
    <property type="match status" value="1"/>
</dbReference>
<evidence type="ECO:0000256" key="10">
    <source>
        <dbReference type="ARBA" id="ARBA00022989"/>
    </source>
</evidence>
<evidence type="ECO:0000259" key="13">
    <source>
        <dbReference type="PROSITE" id="PS50222"/>
    </source>
</evidence>
<dbReference type="InterPro" id="IPR022170">
    <property type="entry name" value="MUL1-like"/>
</dbReference>
<evidence type="ECO:0000256" key="7">
    <source>
        <dbReference type="ARBA" id="ARBA00022771"/>
    </source>
</evidence>
<keyword evidence="6" id="KW-0479">Metal-binding</keyword>
<comment type="caution">
    <text evidence="14">The sequence shown here is derived from an EMBL/GenBank/DDBJ whole genome shotgun (WGS) entry which is preliminary data.</text>
</comment>
<evidence type="ECO:0000256" key="8">
    <source>
        <dbReference type="ARBA" id="ARBA00022786"/>
    </source>
</evidence>
<dbReference type="Pfam" id="PF13202">
    <property type="entry name" value="EF-hand_5"/>
    <property type="match status" value="1"/>
</dbReference>
<dbReference type="Pfam" id="PF12483">
    <property type="entry name" value="GIDE"/>
    <property type="match status" value="1"/>
</dbReference>
<evidence type="ECO:0000256" key="1">
    <source>
        <dbReference type="ARBA" id="ARBA00000900"/>
    </source>
</evidence>
<dbReference type="Proteomes" id="UP001499915">
    <property type="component" value="Unassembled WGS sequence"/>
</dbReference>
<name>A0ABN1I2C4_9GAMM</name>
<feature type="transmembrane region" description="Helical" evidence="12">
    <location>
        <begin position="14"/>
        <end position="32"/>
    </location>
</feature>
<evidence type="ECO:0000313" key="15">
    <source>
        <dbReference type="Proteomes" id="UP001499915"/>
    </source>
</evidence>
<comment type="catalytic activity">
    <reaction evidence="1">
        <text>S-ubiquitinyl-[E2 ubiquitin-conjugating enzyme]-L-cysteine + [acceptor protein]-L-lysine = [E2 ubiquitin-conjugating enzyme]-L-cysteine + N(6)-ubiquitinyl-[acceptor protein]-L-lysine.</text>
        <dbReference type="EC" id="2.3.2.27"/>
    </reaction>
</comment>
<keyword evidence="10 12" id="KW-1133">Transmembrane helix</keyword>
<keyword evidence="4" id="KW-0808">Transferase</keyword>
<dbReference type="Gene3D" id="1.10.238.10">
    <property type="entry name" value="EF-hand"/>
    <property type="match status" value="1"/>
</dbReference>
<keyword evidence="5 12" id="KW-0812">Transmembrane</keyword>
<keyword evidence="11 12" id="KW-0472">Membrane</keyword>
<dbReference type="InterPro" id="IPR002048">
    <property type="entry name" value="EF_hand_dom"/>
</dbReference>
<sequence length="309" mass="35056">MLLDLAPLESGEKLLFLLICMAGTLASLWFVFSRMTRYRLIADTPTAKVRSAPQGYVELIGHVIAGEDGMLDAPLSGRPCVWYDYKVEELDDDDGRKRWRSVRSGRSQHWFQINDGTGTCLIDPEGAEVSSQHKHSWRGHSAFPGGQSLDSNAVAAFFSTQIGAGQYRFTERLIFEHEQLYALGHFHTVGGGRDQLNIKDAVRDRLRSWKRDPEQLLERFDSNGDGKISPDEWQAARLAAEQEAQQEQQHLHALPSMNVLTDPQASRMPYLLSTHDETQLIQRYRWLSAGCLLGAMLFFWFFLEVLLAN</sequence>
<dbReference type="PROSITE" id="PS00018">
    <property type="entry name" value="EF_HAND_1"/>
    <property type="match status" value="1"/>
</dbReference>
<evidence type="ECO:0000256" key="4">
    <source>
        <dbReference type="ARBA" id="ARBA00022679"/>
    </source>
</evidence>
<keyword evidence="7" id="KW-0863">Zinc-finger</keyword>
<keyword evidence="15" id="KW-1185">Reference proteome</keyword>
<feature type="transmembrane region" description="Helical" evidence="12">
    <location>
        <begin position="284"/>
        <end position="303"/>
    </location>
</feature>
<dbReference type="EC" id="2.3.2.27" evidence="3"/>
<gene>
    <name evidence="14" type="ORF">GCM10009104_02090</name>
</gene>
<evidence type="ECO:0000256" key="2">
    <source>
        <dbReference type="ARBA" id="ARBA00004141"/>
    </source>
</evidence>
<evidence type="ECO:0000256" key="5">
    <source>
        <dbReference type="ARBA" id="ARBA00022692"/>
    </source>
</evidence>
<evidence type="ECO:0000313" key="14">
    <source>
        <dbReference type="EMBL" id="GAA0681152.1"/>
    </source>
</evidence>
<evidence type="ECO:0000256" key="6">
    <source>
        <dbReference type="ARBA" id="ARBA00022723"/>
    </source>
</evidence>
<keyword evidence="9" id="KW-0862">Zinc</keyword>
<comment type="subcellular location">
    <subcellularLocation>
        <location evidence="2">Membrane</location>
        <topology evidence="2">Multi-pass membrane protein</topology>
    </subcellularLocation>
</comment>
<keyword evidence="8" id="KW-0833">Ubl conjugation pathway</keyword>
<evidence type="ECO:0000256" key="9">
    <source>
        <dbReference type="ARBA" id="ARBA00022833"/>
    </source>
</evidence>
<evidence type="ECO:0000256" key="12">
    <source>
        <dbReference type="SAM" id="Phobius"/>
    </source>
</evidence>
<protein>
    <recommendedName>
        <fullName evidence="3">RING-type E3 ubiquitin transferase</fullName>
        <ecNumber evidence="3">2.3.2.27</ecNumber>
    </recommendedName>
</protein>
<evidence type="ECO:0000256" key="11">
    <source>
        <dbReference type="ARBA" id="ARBA00023136"/>
    </source>
</evidence>